<accession>A0A8J3KH97</accession>
<dbReference type="GO" id="GO:0004222">
    <property type="term" value="F:metalloendopeptidase activity"/>
    <property type="evidence" value="ECO:0007669"/>
    <property type="project" value="TreeGrafter"/>
</dbReference>
<dbReference type="PANTHER" id="PTHR21666">
    <property type="entry name" value="PEPTIDASE-RELATED"/>
    <property type="match status" value="1"/>
</dbReference>
<dbReference type="Pfam" id="PF01551">
    <property type="entry name" value="Peptidase_M23"/>
    <property type="match status" value="1"/>
</dbReference>
<dbReference type="PANTHER" id="PTHR21666:SF270">
    <property type="entry name" value="MUREIN HYDROLASE ACTIVATOR ENVC"/>
    <property type="match status" value="1"/>
</dbReference>
<evidence type="ECO:0000259" key="2">
    <source>
        <dbReference type="Pfam" id="PF01551"/>
    </source>
</evidence>
<dbReference type="InterPro" id="IPR050570">
    <property type="entry name" value="Cell_wall_metabolism_enzyme"/>
</dbReference>
<dbReference type="CDD" id="cd12797">
    <property type="entry name" value="M23_peptidase"/>
    <property type="match status" value="1"/>
</dbReference>
<evidence type="ECO:0000313" key="4">
    <source>
        <dbReference type="Proteomes" id="UP000659904"/>
    </source>
</evidence>
<comment type="caution">
    <text evidence="3">The sequence shown here is derived from an EMBL/GenBank/DDBJ whole genome shotgun (WGS) entry which is preliminary data.</text>
</comment>
<dbReference type="InterPro" id="IPR011055">
    <property type="entry name" value="Dup_hybrid_motif"/>
</dbReference>
<organism evidence="3 4">
    <name type="scientific">Catellatospora citrea</name>
    <dbReference type="NCBI Taxonomy" id="53366"/>
    <lineage>
        <taxon>Bacteria</taxon>
        <taxon>Bacillati</taxon>
        <taxon>Actinomycetota</taxon>
        <taxon>Actinomycetes</taxon>
        <taxon>Micromonosporales</taxon>
        <taxon>Micromonosporaceae</taxon>
        <taxon>Catellatospora</taxon>
    </lineage>
</organism>
<name>A0A8J3KH97_9ACTN</name>
<sequence>MVVRYRPELVREADRYCGRRRAGTPSRSRYATVLATAAAGAGIVAFGAAAVVPDAKGGAPGDHMAAFSDAARADIAARPNRGDRQLSTSINQEAPDAWVLPLHDYTLSSRYGIRWGRPHRGLDLAGLPEGTPYMAVRGGVVVQAGWNGGYGNSIIIDHGHGLQTLYGHSSRVLVKPGDRVQAGDVIGMTGNTGYSFGTHLHLEIHVDGVAHDPITWFKKHGVDFELELEEVYGT</sequence>
<protein>
    <recommendedName>
        <fullName evidence="2">M23ase beta-sheet core domain-containing protein</fullName>
    </recommendedName>
</protein>
<keyword evidence="1" id="KW-0472">Membrane</keyword>
<dbReference type="Proteomes" id="UP000659904">
    <property type="component" value="Unassembled WGS sequence"/>
</dbReference>
<keyword evidence="1" id="KW-1133">Transmembrane helix</keyword>
<dbReference type="AlphaFoldDB" id="A0A8J3KH97"/>
<dbReference type="EMBL" id="BONH01000024">
    <property type="protein sequence ID" value="GIG00022.1"/>
    <property type="molecule type" value="Genomic_DNA"/>
</dbReference>
<keyword evidence="1" id="KW-0812">Transmembrane</keyword>
<dbReference type="SUPFAM" id="SSF51261">
    <property type="entry name" value="Duplicated hybrid motif"/>
    <property type="match status" value="1"/>
</dbReference>
<gene>
    <name evidence="3" type="ORF">Cci01nite_51150</name>
</gene>
<evidence type="ECO:0000256" key="1">
    <source>
        <dbReference type="SAM" id="Phobius"/>
    </source>
</evidence>
<keyword evidence="4" id="KW-1185">Reference proteome</keyword>
<dbReference type="InterPro" id="IPR016047">
    <property type="entry name" value="M23ase_b-sheet_dom"/>
</dbReference>
<feature type="domain" description="M23ase beta-sheet core" evidence="2">
    <location>
        <begin position="118"/>
        <end position="213"/>
    </location>
</feature>
<dbReference type="Gene3D" id="2.70.70.10">
    <property type="entry name" value="Glucose Permease (Domain IIA)"/>
    <property type="match status" value="1"/>
</dbReference>
<proteinExistence type="predicted"/>
<evidence type="ECO:0000313" key="3">
    <source>
        <dbReference type="EMBL" id="GIG00022.1"/>
    </source>
</evidence>
<feature type="transmembrane region" description="Helical" evidence="1">
    <location>
        <begin position="30"/>
        <end position="52"/>
    </location>
</feature>
<reference evidence="3 4" key="1">
    <citation type="submission" date="2021-01" db="EMBL/GenBank/DDBJ databases">
        <title>Whole genome shotgun sequence of Catellatospora citrea NBRC 14495.</title>
        <authorList>
            <person name="Komaki H."/>
            <person name="Tamura T."/>
        </authorList>
    </citation>
    <scope>NUCLEOTIDE SEQUENCE [LARGE SCALE GENOMIC DNA]</scope>
    <source>
        <strain evidence="3 4">NBRC 14495</strain>
    </source>
</reference>